<dbReference type="InParanoid" id="C5DE80"/>
<dbReference type="RefSeq" id="XP_002552529.1">
    <property type="nucleotide sequence ID" value="XM_002552483.1"/>
</dbReference>
<reference evidence="2 3" key="1">
    <citation type="journal article" date="2009" name="Genome Res.">
        <title>Comparative genomics of protoploid Saccharomycetaceae.</title>
        <authorList>
            <consortium name="The Genolevures Consortium"/>
            <person name="Souciet J.-L."/>
            <person name="Dujon B."/>
            <person name="Gaillardin C."/>
            <person name="Johnston M."/>
            <person name="Baret P.V."/>
            <person name="Cliften P."/>
            <person name="Sherman D.J."/>
            <person name="Weissenbach J."/>
            <person name="Westhof E."/>
            <person name="Wincker P."/>
            <person name="Jubin C."/>
            <person name="Poulain J."/>
            <person name="Barbe V."/>
            <person name="Segurens B."/>
            <person name="Artiguenave F."/>
            <person name="Anthouard V."/>
            <person name="Vacherie B."/>
            <person name="Val M.-E."/>
            <person name="Fulton R.S."/>
            <person name="Minx P."/>
            <person name="Wilson R."/>
            <person name="Durrens P."/>
            <person name="Jean G."/>
            <person name="Marck C."/>
            <person name="Martin T."/>
            <person name="Nikolski M."/>
            <person name="Rolland T."/>
            <person name="Seret M.-L."/>
            <person name="Casaregola S."/>
            <person name="Despons L."/>
            <person name="Fairhead C."/>
            <person name="Fischer G."/>
            <person name="Lafontaine I."/>
            <person name="Leh V."/>
            <person name="Lemaire M."/>
            <person name="de Montigny J."/>
            <person name="Neuveglise C."/>
            <person name="Thierry A."/>
            <person name="Blanc-Lenfle I."/>
            <person name="Bleykasten C."/>
            <person name="Diffels J."/>
            <person name="Fritsch E."/>
            <person name="Frangeul L."/>
            <person name="Goeffon A."/>
            <person name="Jauniaux N."/>
            <person name="Kachouri-Lafond R."/>
            <person name="Payen C."/>
            <person name="Potier S."/>
            <person name="Pribylova L."/>
            <person name="Ozanne C."/>
            <person name="Richard G.-F."/>
            <person name="Sacerdot C."/>
            <person name="Straub M.-L."/>
            <person name="Talla E."/>
        </authorList>
    </citation>
    <scope>NUCLEOTIDE SEQUENCE [LARGE SCALE GENOMIC DNA]</scope>
    <source>
        <strain evidence="3">ATCC 56472 / CBS 6340 / NRRL Y-8284</strain>
    </source>
</reference>
<dbReference type="HOGENOM" id="CLU_1396558_0_0_1"/>
<organism evidence="2 3">
    <name type="scientific">Lachancea thermotolerans (strain ATCC 56472 / CBS 6340 / NRRL Y-8284)</name>
    <name type="common">Yeast</name>
    <name type="synonym">Kluyveromyces thermotolerans</name>
    <dbReference type="NCBI Taxonomy" id="559295"/>
    <lineage>
        <taxon>Eukaryota</taxon>
        <taxon>Fungi</taxon>
        <taxon>Dikarya</taxon>
        <taxon>Ascomycota</taxon>
        <taxon>Saccharomycotina</taxon>
        <taxon>Saccharomycetes</taxon>
        <taxon>Saccharomycetales</taxon>
        <taxon>Saccharomycetaceae</taxon>
        <taxon>Lachancea</taxon>
    </lineage>
</organism>
<dbReference type="KEGG" id="lth:KLTH0C06996g"/>
<proteinExistence type="predicted"/>
<feature type="transmembrane region" description="Helical" evidence="1">
    <location>
        <begin position="82"/>
        <end position="101"/>
    </location>
</feature>
<accession>C5DE80</accession>
<dbReference type="AlphaFoldDB" id="C5DE80"/>
<sequence>MQSEILVEIRTLNQLGIPTMATAPVQNVFVLRLTGSVCSFAFSMKSLSKKRYLKFKHEHPEIECTDERCPERLKNWVHQQRYIYGQGIVTVVFLPLCYLFANTLIKDSVYENTPFNRARNLVILFGHVQHFFVCAVGFYRCKKWTEDLVDSIACDGKASNSCSWYGYAKLERGQDKAHRFLSIMYGSQHTRRHAN</sequence>
<dbReference type="GeneID" id="8291398"/>
<evidence type="ECO:0000256" key="1">
    <source>
        <dbReference type="SAM" id="Phobius"/>
    </source>
</evidence>
<gene>
    <name evidence="2" type="ordered locus">KLTH0C06996g</name>
</gene>
<dbReference type="Proteomes" id="UP000002036">
    <property type="component" value="Chromosome C"/>
</dbReference>
<keyword evidence="1" id="KW-0472">Membrane</keyword>
<evidence type="ECO:0000313" key="2">
    <source>
        <dbReference type="EMBL" id="CAR22091.1"/>
    </source>
</evidence>
<name>C5DE80_LACTC</name>
<evidence type="ECO:0000313" key="3">
    <source>
        <dbReference type="Proteomes" id="UP000002036"/>
    </source>
</evidence>
<protein>
    <submittedName>
        <fullName evidence="2">KLTH0C06996p</fullName>
    </submittedName>
</protein>
<keyword evidence="1" id="KW-1133">Transmembrane helix</keyword>
<keyword evidence="3" id="KW-1185">Reference proteome</keyword>
<dbReference type="EMBL" id="CU928167">
    <property type="protein sequence ID" value="CAR22091.1"/>
    <property type="molecule type" value="Genomic_DNA"/>
</dbReference>
<feature type="transmembrane region" description="Helical" evidence="1">
    <location>
        <begin position="121"/>
        <end position="139"/>
    </location>
</feature>
<keyword evidence="1" id="KW-0812">Transmembrane</keyword>